<name>A0A9P4QLI9_9PLEO</name>
<proteinExistence type="predicted"/>
<dbReference type="OrthoDB" id="3941258at2759"/>
<sequence length="231" mass="26161">MAEVVGAIASVITIIESTARITKLIISCTNAIDESRILMRELGQVRGLLETLKETIEAHEVSNETWSSTILHLQDDGIFQQYKQLLDVVEIGLTATSHGQGFRWLKACMTWPYKEAETLKLVSAMERYKFTFGIALGNNQIRLSKAIQDNIKAFSTDFDHIKNKLQRNAEQLQSLSEKTCDVSHSLEAGKVQLKDLSLTTQRIEEMIHQQSGQIEALRQHIGDDDYERILE</sequence>
<evidence type="ECO:0000313" key="2">
    <source>
        <dbReference type="Proteomes" id="UP000799444"/>
    </source>
</evidence>
<keyword evidence="2" id="KW-1185">Reference proteome</keyword>
<evidence type="ECO:0008006" key="3">
    <source>
        <dbReference type="Google" id="ProtNLM"/>
    </source>
</evidence>
<reference evidence="1" key="1">
    <citation type="journal article" date="2020" name="Stud. Mycol.">
        <title>101 Dothideomycetes genomes: a test case for predicting lifestyles and emergence of pathogens.</title>
        <authorList>
            <person name="Haridas S."/>
            <person name="Albert R."/>
            <person name="Binder M."/>
            <person name="Bloem J."/>
            <person name="Labutti K."/>
            <person name="Salamov A."/>
            <person name="Andreopoulos B."/>
            <person name="Baker S."/>
            <person name="Barry K."/>
            <person name="Bills G."/>
            <person name="Bluhm B."/>
            <person name="Cannon C."/>
            <person name="Castanera R."/>
            <person name="Culley D."/>
            <person name="Daum C."/>
            <person name="Ezra D."/>
            <person name="Gonzalez J."/>
            <person name="Henrissat B."/>
            <person name="Kuo A."/>
            <person name="Liang C."/>
            <person name="Lipzen A."/>
            <person name="Lutzoni F."/>
            <person name="Magnuson J."/>
            <person name="Mondo S."/>
            <person name="Nolan M."/>
            <person name="Ohm R."/>
            <person name="Pangilinan J."/>
            <person name="Park H.-J."/>
            <person name="Ramirez L."/>
            <person name="Alfaro M."/>
            <person name="Sun H."/>
            <person name="Tritt A."/>
            <person name="Yoshinaga Y."/>
            <person name="Zwiers L.-H."/>
            <person name="Turgeon B."/>
            <person name="Goodwin S."/>
            <person name="Spatafora J."/>
            <person name="Crous P."/>
            <person name="Grigoriev I."/>
        </authorList>
    </citation>
    <scope>NUCLEOTIDE SEQUENCE</scope>
    <source>
        <strain evidence="1">CBS 125425</strain>
    </source>
</reference>
<dbReference type="Proteomes" id="UP000799444">
    <property type="component" value="Unassembled WGS sequence"/>
</dbReference>
<organism evidence="1 2">
    <name type="scientific">Polyplosphaeria fusca</name>
    <dbReference type="NCBI Taxonomy" id="682080"/>
    <lineage>
        <taxon>Eukaryota</taxon>
        <taxon>Fungi</taxon>
        <taxon>Dikarya</taxon>
        <taxon>Ascomycota</taxon>
        <taxon>Pezizomycotina</taxon>
        <taxon>Dothideomycetes</taxon>
        <taxon>Pleosporomycetidae</taxon>
        <taxon>Pleosporales</taxon>
        <taxon>Tetraplosphaeriaceae</taxon>
        <taxon>Polyplosphaeria</taxon>
    </lineage>
</organism>
<protein>
    <recommendedName>
        <fullName evidence="3">Fungal N-terminal domain-containing protein</fullName>
    </recommendedName>
</protein>
<accession>A0A9P4QLI9</accession>
<dbReference type="EMBL" id="ML996305">
    <property type="protein sequence ID" value="KAF2727900.1"/>
    <property type="molecule type" value="Genomic_DNA"/>
</dbReference>
<gene>
    <name evidence="1" type="ORF">EJ04DRAFT_569961</name>
</gene>
<dbReference type="AlphaFoldDB" id="A0A9P4QLI9"/>
<comment type="caution">
    <text evidence="1">The sequence shown here is derived from an EMBL/GenBank/DDBJ whole genome shotgun (WGS) entry which is preliminary data.</text>
</comment>
<evidence type="ECO:0000313" key="1">
    <source>
        <dbReference type="EMBL" id="KAF2727900.1"/>
    </source>
</evidence>